<dbReference type="InterPro" id="IPR020904">
    <property type="entry name" value="Sc_DH/Rdtase_CS"/>
</dbReference>
<dbReference type="InterPro" id="IPR036291">
    <property type="entry name" value="NAD(P)-bd_dom_sf"/>
</dbReference>
<dbReference type="Pfam" id="PF00106">
    <property type="entry name" value="adh_short"/>
    <property type="match status" value="1"/>
</dbReference>
<comment type="caution">
    <text evidence="4">The sequence shown here is derived from an EMBL/GenBank/DDBJ whole genome shotgun (WGS) entry which is preliminary data.</text>
</comment>
<name>A0A401Z311_9ACTN</name>
<keyword evidence="5" id="KW-1185">Reference proteome</keyword>
<comment type="similarity">
    <text evidence="1 3">Belongs to the short-chain dehydrogenases/reductases (SDR) family.</text>
</comment>
<evidence type="ECO:0000313" key="4">
    <source>
        <dbReference type="EMBL" id="GCE01263.1"/>
    </source>
</evidence>
<dbReference type="Gene3D" id="3.40.50.720">
    <property type="entry name" value="NAD(P)-binding Rossmann-like Domain"/>
    <property type="match status" value="1"/>
</dbReference>
<dbReference type="PANTHER" id="PTHR42901:SF1">
    <property type="entry name" value="ALCOHOL DEHYDROGENASE"/>
    <property type="match status" value="1"/>
</dbReference>
<proteinExistence type="inferred from homology"/>
<protein>
    <submittedName>
        <fullName evidence="4">Putative short chain dehydrogenase/reductase</fullName>
    </submittedName>
</protein>
<dbReference type="EMBL" id="BIFH01000047">
    <property type="protein sequence ID" value="GCE01263.1"/>
    <property type="molecule type" value="Genomic_DNA"/>
</dbReference>
<gene>
    <name evidence="4" type="ORF">EHYA_09027</name>
</gene>
<dbReference type="AlphaFoldDB" id="A0A401Z311"/>
<dbReference type="Proteomes" id="UP000286931">
    <property type="component" value="Unassembled WGS sequence"/>
</dbReference>
<reference evidence="4 5" key="1">
    <citation type="submission" date="2018-12" db="EMBL/GenBank/DDBJ databases">
        <title>Draft genome sequence of Embleya hyalina NBRC 13850T.</title>
        <authorList>
            <person name="Komaki H."/>
            <person name="Hosoyama A."/>
            <person name="Kimura A."/>
            <person name="Ichikawa N."/>
            <person name="Tamura T."/>
        </authorList>
    </citation>
    <scope>NUCLEOTIDE SEQUENCE [LARGE SCALE GENOMIC DNA]</scope>
    <source>
        <strain evidence="4 5">NBRC 13850</strain>
    </source>
</reference>
<dbReference type="PROSITE" id="PS00061">
    <property type="entry name" value="ADH_SHORT"/>
    <property type="match status" value="1"/>
</dbReference>
<organism evidence="4 5">
    <name type="scientific">Embleya hyalina</name>
    <dbReference type="NCBI Taxonomy" id="516124"/>
    <lineage>
        <taxon>Bacteria</taxon>
        <taxon>Bacillati</taxon>
        <taxon>Actinomycetota</taxon>
        <taxon>Actinomycetes</taxon>
        <taxon>Kitasatosporales</taxon>
        <taxon>Streptomycetaceae</taxon>
        <taxon>Embleya</taxon>
    </lineage>
</organism>
<sequence>MGAGRSGIRCGEAGVDERNAVMSQDETANPASAPRGCAVVTGASSGIGAATAVHLASLGYDVVLGARRKDRLEEVVARCAGRGRGLPLDVADPDSVAAFAAEVERCDVLVNNAGFARGTESVAEADEAAWTAMYETNVLGTLRVTKAFLPLLLASGDGQVITIGSVAGREPYEGGAGYNAAKHAVTAMTRVLRLELRGQPVRVCQIDPGMVETEFTLNRLGGDAEGASAVYAGMTPLVAQDIAECVGWVATRPPHVNIDTMTVLARDQTSARVVHRRA</sequence>
<dbReference type="FunFam" id="3.40.50.720:FF:000047">
    <property type="entry name" value="NADP-dependent L-serine/L-allo-threonine dehydrogenase"/>
    <property type="match status" value="1"/>
</dbReference>
<evidence type="ECO:0000256" key="2">
    <source>
        <dbReference type="ARBA" id="ARBA00023002"/>
    </source>
</evidence>
<dbReference type="PANTHER" id="PTHR42901">
    <property type="entry name" value="ALCOHOL DEHYDROGENASE"/>
    <property type="match status" value="1"/>
</dbReference>
<dbReference type="GO" id="GO:0016616">
    <property type="term" value="F:oxidoreductase activity, acting on the CH-OH group of donors, NAD or NADP as acceptor"/>
    <property type="evidence" value="ECO:0007669"/>
    <property type="project" value="UniProtKB-ARBA"/>
</dbReference>
<dbReference type="InterPro" id="IPR002347">
    <property type="entry name" value="SDR_fam"/>
</dbReference>
<dbReference type="PRINTS" id="PR00080">
    <property type="entry name" value="SDRFAMILY"/>
</dbReference>
<dbReference type="SUPFAM" id="SSF51735">
    <property type="entry name" value="NAD(P)-binding Rossmann-fold domains"/>
    <property type="match status" value="1"/>
</dbReference>
<accession>A0A401Z311</accession>
<evidence type="ECO:0000313" key="5">
    <source>
        <dbReference type="Proteomes" id="UP000286931"/>
    </source>
</evidence>
<keyword evidence="2" id="KW-0560">Oxidoreductase</keyword>
<evidence type="ECO:0000256" key="1">
    <source>
        <dbReference type="ARBA" id="ARBA00006484"/>
    </source>
</evidence>
<dbReference type="PRINTS" id="PR00081">
    <property type="entry name" value="GDHRDH"/>
</dbReference>
<evidence type="ECO:0000256" key="3">
    <source>
        <dbReference type="RuleBase" id="RU000363"/>
    </source>
</evidence>